<reference evidence="1 2" key="1">
    <citation type="submission" date="2016-10" db="EMBL/GenBank/DDBJ databases">
        <authorList>
            <person name="Varghese N."/>
            <person name="Submissions S."/>
        </authorList>
    </citation>
    <scope>NUCLEOTIDE SEQUENCE [LARGE SCALE GENOMIC DNA]</scope>
    <source>
        <strain evidence="1 2">CGMCC 1.6377</strain>
    </source>
</reference>
<name>A0A1I2Z9D9_9EURY</name>
<dbReference type="Proteomes" id="UP000323537">
    <property type="component" value="Unassembled WGS sequence"/>
</dbReference>
<organism evidence="1 2">
    <name type="scientific">Halorubrum aquaticum</name>
    <dbReference type="NCBI Taxonomy" id="387340"/>
    <lineage>
        <taxon>Archaea</taxon>
        <taxon>Methanobacteriati</taxon>
        <taxon>Methanobacteriota</taxon>
        <taxon>Stenosarchaea group</taxon>
        <taxon>Halobacteria</taxon>
        <taxon>Halobacteriales</taxon>
        <taxon>Haloferacaceae</taxon>
        <taxon>Halorubrum</taxon>
    </lineage>
</organism>
<evidence type="ECO:0000313" key="2">
    <source>
        <dbReference type="Proteomes" id="UP000323537"/>
    </source>
</evidence>
<accession>A0A1I2Z9D9</accession>
<keyword evidence="2" id="KW-1185">Reference proteome</keyword>
<gene>
    <name evidence="1" type="ORF">SAMN04488066_101363</name>
</gene>
<proteinExistence type="predicted"/>
<dbReference type="RefSeq" id="WP_188127841.1">
    <property type="nucleotide sequence ID" value="NZ_BAAADP010000001.1"/>
</dbReference>
<evidence type="ECO:0000313" key="1">
    <source>
        <dbReference type="EMBL" id="SFH34404.1"/>
    </source>
</evidence>
<dbReference type="AlphaFoldDB" id="A0A1I2Z9D9"/>
<dbReference type="EMBL" id="FOPZ01000001">
    <property type="protein sequence ID" value="SFH34404.1"/>
    <property type="molecule type" value="Genomic_DNA"/>
</dbReference>
<protein>
    <submittedName>
        <fullName evidence="1">Uncharacterized protein</fullName>
    </submittedName>
</protein>
<sequence>MTVYENVKVHFDEGYASVYEEVEILSSGWVRCGTEPFGPMLFPAHRIEEVDTGYEG</sequence>